<dbReference type="InterPro" id="IPR001375">
    <property type="entry name" value="Peptidase_S9_cat"/>
</dbReference>
<dbReference type="SUPFAM" id="SSF82171">
    <property type="entry name" value="DPP6 N-terminal domain-like"/>
    <property type="match status" value="1"/>
</dbReference>
<dbReference type="InterPro" id="IPR029058">
    <property type="entry name" value="AB_hydrolase_fold"/>
</dbReference>
<feature type="domain" description="Peptidase S9 prolyl oligopeptidase catalytic" evidence="3">
    <location>
        <begin position="391"/>
        <end position="593"/>
    </location>
</feature>
<dbReference type="Pfam" id="PF00326">
    <property type="entry name" value="Peptidase_S9"/>
    <property type="match status" value="1"/>
</dbReference>
<evidence type="ECO:0000259" key="3">
    <source>
        <dbReference type="Pfam" id="PF00326"/>
    </source>
</evidence>
<organism evidence="4">
    <name type="scientific">Ornithinibacillus sp. 4-3</name>
    <dbReference type="NCBI Taxonomy" id="3231488"/>
    <lineage>
        <taxon>Bacteria</taxon>
        <taxon>Bacillati</taxon>
        <taxon>Bacillota</taxon>
        <taxon>Bacilli</taxon>
        <taxon>Bacillales</taxon>
        <taxon>Bacillaceae</taxon>
        <taxon>Ornithinibacillus</taxon>
    </lineage>
</organism>
<keyword evidence="2" id="KW-0645">Protease</keyword>
<dbReference type="Pfam" id="PF07676">
    <property type="entry name" value="PD40"/>
    <property type="match status" value="1"/>
</dbReference>
<keyword evidence="1 4" id="KW-0378">Hydrolase</keyword>
<proteinExistence type="predicted"/>
<protein>
    <submittedName>
        <fullName evidence="4">Alpha/beta fold hydrolase</fullName>
    </submittedName>
</protein>
<reference evidence="4" key="1">
    <citation type="submission" date="2024-07" db="EMBL/GenBank/DDBJ databases">
        <title>Halotolerant mesophilic bacterium Ornithinibacillus sp. 4-3, sp. nov., isolated from soil.</title>
        <authorList>
            <person name="Sidarenka A.V."/>
            <person name="Guliayeva D.E."/>
            <person name="Leanovich S.I."/>
            <person name="Hileuskaya K.S."/>
            <person name="Akhremchuk A.E."/>
            <person name="Sikolenko M.A."/>
            <person name="Valentovich L.N."/>
        </authorList>
    </citation>
    <scope>NUCLEOTIDE SEQUENCE</scope>
    <source>
        <strain evidence="4">4-3</strain>
    </source>
</reference>
<evidence type="ECO:0000256" key="1">
    <source>
        <dbReference type="ARBA" id="ARBA00022801"/>
    </source>
</evidence>
<dbReference type="InterPro" id="IPR011042">
    <property type="entry name" value="6-blade_b-propeller_TolB-like"/>
</dbReference>
<dbReference type="GO" id="GO:0004252">
    <property type="term" value="F:serine-type endopeptidase activity"/>
    <property type="evidence" value="ECO:0007669"/>
    <property type="project" value="TreeGrafter"/>
</dbReference>
<dbReference type="Gene3D" id="2.120.10.30">
    <property type="entry name" value="TolB, C-terminal domain"/>
    <property type="match status" value="1"/>
</dbReference>
<sequence>MPEKTMKFIEYYPLKSAYNPRVVPTKNTFTFISKLNGMPQVWTVNQEKEPELLTAVEGNILSHFHSSTGEQTIVGVDYNGNEKQQIYFINKEEQQMEPLVDAPEYFHYIGGWSKDGTKITFSSNRRNLGYFDVYVFDIVTKEMTEIFQFDGNCIPLQWIDQENILISLEETNFDRSLYILHLKTKSLTKIGKENIRRYASIQITNDCKSGYVLTDSDADTLTLNWFSLDAPDKLVKLVHWEKWDIEEFALSVHEELIALTVNENARSKLYLYDIASKELTEIPEVSNGVISSISWLNQTEFIFALNTPKLPGDIWKYSVSSKQLERQTFLGESVERKDAWIEPEHYTFSSFDNIEIPYFTYEKGTLKNKPALIYVHGGPESQYKTEALPLIQSLASQGYLVAAPNIRGSKGYGRKFTELDDVEKRLDPVRDLACLAGHLVQTHQVDVKNIFIMGHSYGGLMTLSALTHFPDIWAGGVDFVGISDFTTFLTNTGAWRRRIRESEYGTIANNANFFKEFSPLNRSDKIKVPLLIFHGENDTRVPISESEQLVASMKSRGQEVEYVTFDNEGHFIENLDNQTAMDLRIIEFLNRNIK</sequence>
<dbReference type="PANTHER" id="PTHR42776">
    <property type="entry name" value="SERINE PEPTIDASE S9 FAMILY MEMBER"/>
    <property type="match status" value="1"/>
</dbReference>
<evidence type="ECO:0000313" key="4">
    <source>
        <dbReference type="EMBL" id="XDK32165.1"/>
    </source>
</evidence>
<dbReference type="InterPro" id="IPR011659">
    <property type="entry name" value="WD40"/>
</dbReference>
<keyword evidence="2" id="KW-0720">Serine protease</keyword>
<gene>
    <name evidence="4" type="ORF">AB4Y30_14270</name>
</gene>
<dbReference type="SUPFAM" id="SSF53474">
    <property type="entry name" value="alpha/beta-Hydrolases"/>
    <property type="match status" value="1"/>
</dbReference>
<evidence type="ECO:0000256" key="2">
    <source>
        <dbReference type="ARBA" id="ARBA00022825"/>
    </source>
</evidence>
<dbReference type="RefSeq" id="WP_368652886.1">
    <property type="nucleotide sequence ID" value="NZ_CP162599.1"/>
</dbReference>
<name>A0AB39HPG5_9BACI</name>
<accession>A0AB39HPG5</accession>
<dbReference type="GO" id="GO:0006508">
    <property type="term" value="P:proteolysis"/>
    <property type="evidence" value="ECO:0007669"/>
    <property type="project" value="InterPro"/>
</dbReference>
<dbReference type="Gene3D" id="3.40.50.1820">
    <property type="entry name" value="alpha/beta hydrolase"/>
    <property type="match status" value="1"/>
</dbReference>
<dbReference type="AlphaFoldDB" id="A0AB39HPG5"/>
<dbReference type="PANTHER" id="PTHR42776:SF27">
    <property type="entry name" value="DIPEPTIDYL PEPTIDASE FAMILY MEMBER 6"/>
    <property type="match status" value="1"/>
</dbReference>
<dbReference type="EMBL" id="CP162599">
    <property type="protein sequence ID" value="XDK32165.1"/>
    <property type="molecule type" value="Genomic_DNA"/>
</dbReference>